<proteinExistence type="predicted"/>
<gene>
    <name evidence="1" type="ORF">O6P32_04110</name>
</gene>
<accession>A0ABT4PFR1</accession>
<organism evidence="1 2">
    <name type="scientific">Phocaeicola acetigenes</name>
    <dbReference type="NCBI Taxonomy" id="3016083"/>
    <lineage>
        <taxon>Bacteria</taxon>
        <taxon>Pseudomonadati</taxon>
        <taxon>Bacteroidota</taxon>
        <taxon>Bacteroidia</taxon>
        <taxon>Bacteroidales</taxon>
        <taxon>Bacteroidaceae</taxon>
        <taxon>Phocaeicola</taxon>
    </lineage>
</organism>
<reference evidence="1" key="1">
    <citation type="submission" date="2022-12" db="EMBL/GenBank/DDBJ databases">
        <title>Phocaeicola acetigenes sp. nov., isolated feces from a healthy human.</title>
        <authorList>
            <person name="Do H."/>
            <person name="Ha Y.B."/>
            <person name="Kim J.-S."/>
            <person name="Suh M.K."/>
            <person name="Kim H.S."/>
            <person name="Lee J.-S."/>
        </authorList>
    </citation>
    <scope>NUCLEOTIDE SEQUENCE</scope>
    <source>
        <strain evidence="1">KGMB11183</strain>
    </source>
</reference>
<evidence type="ECO:0000313" key="2">
    <source>
        <dbReference type="Proteomes" id="UP001141933"/>
    </source>
</evidence>
<dbReference type="Proteomes" id="UP001141933">
    <property type="component" value="Unassembled WGS sequence"/>
</dbReference>
<protein>
    <submittedName>
        <fullName evidence="1">Uncharacterized protein</fullName>
    </submittedName>
</protein>
<name>A0ABT4PFR1_9BACT</name>
<sequence>MTDYTPQPATFRVDKYQAYEDDKVLFEQYTILMYGSEKLCCTRPEMEQLSELIQTALNDRKETNHGR</sequence>
<comment type="caution">
    <text evidence="1">The sequence shown here is derived from an EMBL/GenBank/DDBJ whole genome shotgun (WGS) entry which is preliminary data.</text>
</comment>
<keyword evidence="2" id="KW-1185">Reference proteome</keyword>
<dbReference type="EMBL" id="JAPZVM010000002">
    <property type="protein sequence ID" value="MCZ8371892.1"/>
    <property type="molecule type" value="Genomic_DNA"/>
</dbReference>
<evidence type="ECO:0000313" key="1">
    <source>
        <dbReference type="EMBL" id="MCZ8371892.1"/>
    </source>
</evidence>
<dbReference type="RefSeq" id="WP_269876950.1">
    <property type="nucleotide sequence ID" value="NZ_JAPZVM010000002.1"/>
</dbReference>